<dbReference type="Pfam" id="PF13177">
    <property type="entry name" value="DNA_pol3_delta2"/>
    <property type="match status" value="1"/>
</dbReference>
<evidence type="ECO:0000313" key="2">
    <source>
        <dbReference type="Proteomes" id="UP000317318"/>
    </source>
</evidence>
<organism evidence="1 2">
    <name type="scientific">Stratiformator vulcanicus</name>
    <dbReference type="NCBI Taxonomy" id="2527980"/>
    <lineage>
        <taxon>Bacteria</taxon>
        <taxon>Pseudomonadati</taxon>
        <taxon>Planctomycetota</taxon>
        <taxon>Planctomycetia</taxon>
        <taxon>Planctomycetales</taxon>
        <taxon>Planctomycetaceae</taxon>
        <taxon>Stratiformator</taxon>
    </lineage>
</organism>
<dbReference type="SUPFAM" id="SSF52540">
    <property type="entry name" value="P-loop containing nucleoside triphosphate hydrolases"/>
    <property type="match status" value="1"/>
</dbReference>
<reference evidence="1 2" key="1">
    <citation type="submission" date="2019-02" db="EMBL/GenBank/DDBJ databases">
        <title>Deep-cultivation of Planctomycetes and their phenomic and genomic characterization uncovers novel biology.</title>
        <authorList>
            <person name="Wiegand S."/>
            <person name="Jogler M."/>
            <person name="Boedeker C."/>
            <person name="Pinto D."/>
            <person name="Vollmers J."/>
            <person name="Rivas-Marin E."/>
            <person name="Kohn T."/>
            <person name="Peeters S.H."/>
            <person name="Heuer A."/>
            <person name="Rast P."/>
            <person name="Oberbeckmann S."/>
            <person name="Bunk B."/>
            <person name="Jeske O."/>
            <person name="Meyerdierks A."/>
            <person name="Storesund J.E."/>
            <person name="Kallscheuer N."/>
            <person name="Luecker S."/>
            <person name="Lage O.M."/>
            <person name="Pohl T."/>
            <person name="Merkel B.J."/>
            <person name="Hornburger P."/>
            <person name="Mueller R.-W."/>
            <person name="Bruemmer F."/>
            <person name="Labrenz M."/>
            <person name="Spormann A.M."/>
            <person name="Op den Camp H."/>
            <person name="Overmann J."/>
            <person name="Amann R."/>
            <person name="Jetten M.S.M."/>
            <person name="Mascher T."/>
            <person name="Medema M.H."/>
            <person name="Devos D.P."/>
            <person name="Kaster A.-K."/>
            <person name="Ovreas L."/>
            <person name="Rohde M."/>
            <person name="Galperin M.Y."/>
            <person name="Jogler C."/>
        </authorList>
    </citation>
    <scope>NUCLEOTIDE SEQUENCE [LARGE SCALE GENOMIC DNA]</scope>
    <source>
        <strain evidence="1 2">Pan189</strain>
    </source>
</reference>
<dbReference type="InterPro" id="IPR027417">
    <property type="entry name" value="P-loop_NTPase"/>
</dbReference>
<dbReference type="EC" id="2.7.7.7" evidence="1"/>
<dbReference type="AlphaFoldDB" id="A0A517QXQ9"/>
<name>A0A517QXQ9_9PLAN</name>
<dbReference type="PANTHER" id="PTHR11669">
    <property type="entry name" value="REPLICATION FACTOR C / DNA POLYMERASE III GAMMA-TAU SUBUNIT"/>
    <property type="match status" value="1"/>
</dbReference>
<dbReference type="Proteomes" id="UP000317318">
    <property type="component" value="Chromosome"/>
</dbReference>
<dbReference type="InterPro" id="IPR050238">
    <property type="entry name" value="DNA_Rep/Repair_Clamp_Loader"/>
</dbReference>
<dbReference type="EMBL" id="CP036268">
    <property type="protein sequence ID" value="QDT36394.1"/>
    <property type="molecule type" value="Genomic_DNA"/>
</dbReference>
<proteinExistence type="predicted"/>
<dbReference type="KEGG" id="svp:Pan189_07500"/>
<evidence type="ECO:0000313" key="1">
    <source>
        <dbReference type="EMBL" id="QDT36394.1"/>
    </source>
</evidence>
<dbReference type="RefSeq" id="WP_310821039.1">
    <property type="nucleotide sequence ID" value="NZ_CP036268.1"/>
</dbReference>
<keyword evidence="2" id="KW-1185">Reference proteome</keyword>
<sequence>MNSPWQTLRGHNDRIEQFRRAASRGRIAQAYLLVGPGGIGKRLFARICAQCFFCTETPPDELEACGHCPSCVRMASGTHPDLVEIGLPDGKRQLLIEQFVGDRESRGRQGLCHELALSPTEARRKVAVIDAADRMGEEAANAFLKTLEEPPADALMFLIAESTSAILPTILSRCQTVLFPPLTAEIVAELLLQSETVDNRDEAISIGRLCEGSLDTAATLLDPGLRELKSDLDRSLDKFPIDAASISKMVTEKLDAVGDTPAQRAAMSWVIRFAVDHYRRVLRAASGSPTDGAVDSSRLSTQLRNNSVESADFIGDCIERLAEADLSISRNVSLPLCVETLFADLARAMRRIA</sequence>
<protein>
    <submittedName>
        <fullName evidence="1">DNA polymerase III subunit tau</fullName>
        <ecNumber evidence="1">2.7.7.7</ecNumber>
    </submittedName>
</protein>
<dbReference type="GO" id="GO:0006261">
    <property type="term" value="P:DNA-templated DNA replication"/>
    <property type="evidence" value="ECO:0007669"/>
    <property type="project" value="TreeGrafter"/>
</dbReference>
<gene>
    <name evidence="1" type="primary">dnaX_2</name>
    <name evidence="1" type="ORF">Pan189_07500</name>
</gene>
<dbReference type="GO" id="GO:0003887">
    <property type="term" value="F:DNA-directed DNA polymerase activity"/>
    <property type="evidence" value="ECO:0007669"/>
    <property type="project" value="UniProtKB-EC"/>
</dbReference>
<dbReference type="Gene3D" id="3.40.50.300">
    <property type="entry name" value="P-loop containing nucleotide triphosphate hydrolases"/>
    <property type="match status" value="1"/>
</dbReference>
<keyword evidence="1" id="KW-0548">Nucleotidyltransferase</keyword>
<keyword evidence="1" id="KW-0808">Transferase</keyword>
<dbReference type="PANTHER" id="PTHR11669:SF8">
    <property type="entry name" value="DNA POLYMERASE III SUBUNIT DELTA"/>
    <property type="match status" value="1"/>
</dbReference>
<accession>A0A517QXQ9</accession>